<dbReference type="EMBL" id="MNCJ02000325">
    <property type="protein sequence ID" value="KAF5785505.1"/>
    <property type="molecule type" value="Genomic_DNA"/>
</dbReference>
<keyword evidence="4" id="KW-1185">Reference proteome</keyword>
<dbReference type="Proteomes" id="UP000215914">
    <property type="component" value="Unassembled WGS sequence"/>
</dbReference>
<organism evidence="3 4">
    <name type="scientific">Helianthus annuus</name>
    <name type="common">Common sunflower</name>
    <dbReference type="NCBI Taxonomy" id="4232"/>
    <lineage>
        <taxon>Eukaryota</taxon>
        <taxon>Viridiplantae</taxon>
        <taxon>Streptophyta</taxon>
        <taxon>Embryophyta</taxon>
        <taxon>Tracheophyta</taxon>
        <taxon>Spermatophyta</taxon>
        <taxon>Magnoliopsida</taxon>
        <taxon>eudicotyledons</taxon>
        <taxon>Gunneridae</taxon>
        <taxon>Pentapetalae</taxon>
        <taxon>asterids</taxon>
        <taxon>campanulids</taxon>
        <taxon>Asterales</taxon>
        <taxon>Asteraceae</taxon>
        <taxon>Asteroideae</taxon>
        <taxon>Heliantheae alliance</taxon>
        <taxon>Heliantheae</taxon>
        <taxon>Helianthus</taxon>
    </lineage>
</organism>
<proteinExistence type="predicted"/>
<dbReference type="InterPro" id="IPR005202">
    <property type="entry name" value="TF_GRAS"/>
</dbReference>
<protein>
    <submittedName>
        <fullName evidence="3">Transcription factor GRAS family</fullName>
    </submittedName>
</protein>
<evidence type="ECO:0000256" key="2">
    <source>
        <dbReference type="ARBA" id="ARBA00023163"/>
    </source>
</evidence>
<evidence type="ECO:0000256" key="1">
    <source>
        <dbReference type="ARBA" id="ARBA00023015"/>
    </source>
</evidence>
<reference evidence="3" key="1">
    <citation type="journal article" date="2017" name="Nature">
        <title>The sunflower genome provides insights into oil metabolism, flowering and Asterid evolution.</title>
        <authorList>
            <person name="Badouin H."/>
            <person name="Gouzy J."/>
            <person name="Grassa C.J."/>
            <person name="Murat F."/>
            <person name="Staton S.E."/>
            <person name="Cottret L."/>
            <person name="Lelandais-Briere C."/>
            <person name="Owens G.L."/>
            <person name="Carrere S."/>
            <person name="Mayjonade B."/>
            <person name="Legrand L."/>
            <person name="Gill N."/>
            <person name="Kane N.C."/>
            <person name="Bowers J.E."/>
            <person name="Hubner S."/>
            <person name="Bellec A."/>
            <person name="Berard A."/>
            <person name="Berges H."/>
            <person name="Blanchet N."/>
            <person name="Boniface M.C."/>
            <person name="Brunel D."/>
            <person name="Catrice O."/>
            <person name="Chaidir N."/>
            <person name="Claudel C."/>
            <person name="Donnadieu C."/>
            <person name="Faraut T."/>
            <person name="Fievet G."/>
            <person name="Helmstetter N."/>
            <person name="King M."/>
            <person name="Knapp S.J."/>
            <person name="Lai Z."/>
            <person name="Le Paslier M.C."/>
            <person name="Lippi Y."/>
            <person name="Lorenzon L."/>
            <person name="Mandel J.R."/>
            <person name="Marage G."/>
            <person name="Marchand G."/>
            <person name="Marquand E."/>
            <person name="Bret-Mestries E."/>
            <person name="Morien E."/>
            <person name="Nambeesan S."/>
            <person name="Nguyen T."/>
            <person name="Pegot-Espagnet P."/>
            <person name="Pouilly N."/>
            <person name="Raftis F."/>
            <person name="Sallet E."/>
            <person name="Schiex T."/>
            <person name="Thomas J."/>
            <person name="Vandecasteele C."/>
            <person name="Vares D."/>
            <person name="Vear F."/>
            <person name="Vautrin S."/>
            <person name="Crespi M."/>
            <person name="Mangin B."/>
            <person name="Burke J.M."/>
            <person name="Salse J."/>
            <person name="Munos S."/>
            <person name="Vincourt P."/>
            <person name="Rieseberg L.H."/>
            <person name="Langlade N.B."/>
        </authorList>
    </citation>
    <scope>NUCLEOTIDE SEQUENCE</scope>
    <source>
        <tissue evidence="3">Leaves</tissue>
    </source>
</reference>
<dbReference type="AlphaFoldDB" id="A0A9K3HWJ3"/>
<gene>
    <name evidence="3" type="ORF">HanXRQr2_Chr10g0429441</name>
</gene>
<evidence type="ECO:0000313" key="4">
    <source>
        <dbReference type="Proteomes" id="UP000215914"/>
    </source>
</evidence>
<dbReference type="Gramene" id="mRNA:HanXRQr2_Chr10g0429441">
    <property type="protein sequence ID" value="CDS:HanXRQr2_Chr10g0429441.1"/>
    <property type="gene ID" value="HanXRQr2_Chr10g0429441"/>
</dbReference>
<accession>A0A9K3HWJ3</accession>
<comment type="caution">
    <text evidence="3">The sequence shown here is derived from an EMBL/GenBank/DDBJ whole genome shotgun (WGS) entry which is preliminary data.</text>
</comment>
<evidence type="ECO:0000313" key="3">
    <source>
        <dbReference type="EMBL" id="KAF5785505.1"/>
    </source>
</evidence>
<keyword evidence="2" id="KW-0804">Transcription</keyword>
<keyword evidence="1" id="KW-0805">Transcription regulation</keyword>
<dbReference type="Pfam" id="PF03514">
    <property type="entry name" value="GRAS"/>
    <property type="match status" value="1"/>
</dbReference>
<name>A0A9K3HWJ3_HELAN</name>
<sequence>MKKSLIITTIKLDQDRDLQFHQTRWHLCKNFWSKLKVQEMEMGQLVKLIEGRTFGKEFLVFNCMVGLPHMGRTRKPNQVTDFLKVAKLVLEENEGIITFGDGEEGERTGNFFYFPLFSDNKLAHYKALYESIESGFPDYLNEARIAIETPFLEPFVSSKSWFQKWKEQREDTGFQEVLKLIRVRMSKENWNEARELVKEGESPYGIRIEEENGNVMVLEWRGIPLVKVSAWVYTN</sequence>
<reference evidence="3" key="2">
    <citation type="submission" date="2020-06" db="EMBL/GenBank/DDBJ databases">
        <title>Helianthus annuus Genome sequencing and assembly Release 2.</title>
        <authorList>
            <person name="Gouzy J."/>
            <person name="Langlade N."/>
            <person name="Munos S."/>
        </authorList>
    </citation>
    <scope>NUCLEOTIDE SEQUENCE</scope>
    <source>
        <tissue evidence="3">Leaves</tissue>
    </source>
</reference>